<dbReference type="NCBIfam" id="TIGR03319">
    <property type="entry name" value="RNase_Y"/>
    <property type="match status" value="1"/>
</dbReference>
<dbReference type="PANTHER" id="PTHR12826">
    <property type="entry name" value="RIBONUCLEASE Y"/>
    <property type="match status" value="1"/>
</dbReference>
<dbReference type="PROSITE" id="PS51831">
    <property type="entry name" value="HD"/>
    <property type="match status" value="1"/>
</dbReference>
<dbReference type="GO" id="GO:0006402">
    <property type="term" value="P:mRNA catabolic process"/>
    <property type="evidence" value="ECO:0007669"/>
    <property type="project" value="UniProtKB-UniRule"/>
</dbReference>
<dbReference type="Pfam" id="PF01966">
    <property type="entry name" value="HD"/>
    <property type="match status" value="1"/>
</dbReference>
<comment type="similarity">
    <text evidence="5">Belongs to the RNase Y family.</text>
</comment>
<dbReference type="CDD" id="cd00077">
    <property type="entry name" value="HDc"/>
    <property type="match status" value="1"/>
</dbReference>
<dbReference type="InterPro" id="IPR006675">
    <property type="entry name" value="HDIG_dom"/>
</dbReference>
<dbReference type="STRING" id="1798561.A3B87_01155"/>
<dbReference type="EC" id="3.1.-.-" evidence="5 6"/>
<name>A0A1F6FLM4_9BACT</name>
<dbReference type="PANTHER" id="PTHR12826:SF15">
    <property type="entry name" value="RIBONUCLEASE Y"/>
    <property type="match status" value="1"/>
</dbReference>
<dbReference type="InterPro" id="IPR004088">
    <property type="entry name" value="KH_dom_type_1"/>
</dbReference>
<evidence type="ECO:0000256" key="6">
    <source>
        <dbReference type="NCBIfam" id="TIGR03319"/>
    </source>
</evidence>
<evidence type="ECO:0000256" key="3">
    <source>
        <dbReference type="ARBA" id="ARBA00022801"/>
    </source>
</evidence>
<organism evidence="9 10">
    <name type="scientific">Candidatus Kuenenbacteria bacterium RIFCSPHIGHO2_02_FULL_39_13</name>
    <dbReference type="NCBI Taxonomy" id="1798561"/>
    <lineage>
        <taxon>Bacteria</taxon>
        <taxon>Candidatus Kueneniibacteriota</taxon>
    </lineage>
</organism>
<dbReference type="InterPro" id="IPR003607">
    <property type="entry name" value="HD/PDEase_dom"/>
</dbReference>
<proteinExistence type="inferred from homology"/>
<evidence type="ECO:0000256" key="1">
    <source>
        <dbReference type="ARBA" id="ARBA00022722"/>
    </source>
</evidence>
<comment type="caution">
    <text evidence="9">The sequence shown here is derived from an EMBL/GenBank/DDBJ whole genome shotgun (WGS) entry which is preliminary data.</text>
</comment>
<gene>
    <name evidence="5" type="primary">rny</name>
    <name evidence="9" type="ORF">A3B87_01155</name>
</gene>
<dbReference type="InterPro" id="IPR006674">
    <property type="entry name" value="HD_domain"/>
</dbReference>
<dbReference type="Pfam" id="PF00013">
    <property type="entry name" value="KH_1"/>
    <property type="match status" value="1"/>
</dbReference>
<dbReference type="GO" id="GO:0003723">
    <property type="term" value="F:RNA binding"/>
    <property type="evidence" value="ECO:0007669"/>
    <property type="project" value="UniProtKB-UniRule"/>
</dbReference>
<keyword evidence="7" id="KW-0175">Coiled coil</keyword>
<dbReference type="CDD" id="cd22431">
    <property type="entry name" value="KH-I_RNaseY"/>
    <property type="match status" value="1"/>
</dbReference>
<accession>A0A1F6FLM4</accession>
<sequence length="504" mass="56885">MEILIFLFVLGAGVAAGYFFRRTMAKRDAETAEARVDKMITDAREKQREIIIEGKNKALEILEKAKLEEDKRRGELRDIQRRLEKRETLFDQKLLEFEDKRNKLAEKEKNLEVLKEDLRTVKQKGMEKLEKISQLTQAEAKEVLIKNIESAVKDELYQRVRKLEKENSEELEEKAKRILSNVIERCATSHSADTTTTTVTLPNDEMKGRIIGKEGRNIKTIEQLTGTELVIDETPGTIWVSGFSPIRRQVAKVALEKLMADGRIHPGRIEEAIEAAKKDLAIEIKKAGEEAMYQVGVGGLDPKLVQILGRLKFRTSYGHNVLQHSIEVGLLSGLLAEQLGADATIARKGGLLHDIGKAVDHEVKGGHPEIGYDIMKKFGLPNEIAKISLEHHMDHPETLEGVIAKTADAISGARPGARKDTYEQYVQRLEDLEATAKNIIGVEKCYAIQAGRELRVFVQPGTVDDWNAKKIAREVANKIEEELKYPGEIKVTVIREMRVEEYAR</sequence>
<dbReference type="SUPFAM" id="SSF54791">
    <property type="entry name" value="Eukaryotic type KH-domain (KH-domain type I)"/>
    <property type="match status" value="1"/>
</dbReference>
<keyword evidence="2 5" id="KW-0255">Endonuclease</keyword>
<keyword evidence="1 5" id="KW-0540">Nuclease</keyword>
<dbReference type="Proteomes" id="UP000179136">
    <property type="component" value="Unassembled WGS sequence"/>
</dbReference>
<evidence type="ECO:0000313" key="10">
    <source>
        <dbReference type="Proteomes" id="UP000179136"/>
    </source>
</evidence>
<dbReference type="GO" id="GO:0016787">
    <property type="term" value="F:hydrolase activity"/>
    <property type="evidence" value="ECO:0007669"/>
    <property type="project" value="UniProtKB-KW"/>
</dbReference>
<dbReference type="PROSITE" id="PS50084">
    <property type="entry name" value="KH_TYPE_1"/>
    <property type="match status" value="1"/>
</dbReference>
<keyword evidence="4 5" id="KW-0694">RNA-binding</keyword>
<dbReference type="GO" id="GO:0005886">
    <property type="term" value="C:plasma membrane"/>
    <property type="evidence" value="ECO:0007669"/>
    <property type="project" value="UniProtKB-UniRule"/>
</dbReference>
<dbReference type="Gene3D" id="3.30.1370.10">
    <property type="entry name" value="K Homology domain, type 1"/>
    <property type="match status" value="1"/>
</dbReference>
<comment type="function">
    <text evidence="5">Endoribonuclease that initiates mRNA decay.</text>
</comment>
<protein>
    <recommendedName>
        <fullName evidence="5 6">Ribonuclease Y</fullName>
        <shortName evidence="5">RNase Y</shortName>
        <ecNumber evidence="5 6">3.1.-.-</ecNumber>
    </recommendedName>
</protein>
<dbReference type="SMART" id="SM00322">
    <property type="entry name" value="KH"/>
    <property type="match status" value="1"/>
</dbReference>
<feature type="domain" description="HD" evidence="8">
    <location>
        <begin position="321"/>
        <end position="413"/>
    </location>
</feature>
<dbReference type="Gene3D" id="1.10.3210.10">
    <property type="entry name" value="Hypothetical protein af1432"/>
    <property type="match status" value="1"/>
</dbReference>
<evidence type="ECO:0000259" key="8">
    <source>
        <dbReference type="PROSITE" id="PS51831"/>
    </source>
</evidence>
<dbReference type="InterPro" id="IPR017705">
    <property type="entry name" value="Ribonuclease_Y"/>
</dbReference>
<dbReference type="HAMAP" id="MF_00335">
    <property type="entry name" value="RNase_Y"/>
    <property type="match status" value="1"/>
</dbReference>
<dbReference type="NCBIfam" id="TIGR00277">
    <property type="entry name" value="HDIG"/>
    <property type="match status" value="1"/>
</dbReference>
<keyword evidence="3 5" id="KW-0378">Hydrolase</keyword>
<dbReference type="SUPFAM" id="SSF109604">
    <property type="entry name" value="HD-domain/PDEase-like"/>
    <property type="match status" value="1"/>
</dbReference>
<feature type="coiled-coil region" evidence="7">
    <location>
        <begin position="29"/>
        <end position="124"/>
    </location>
</feature>
<dbReference type="GO" id="GO:0004521">
    <property type="term" value="F:RNA endonuclease activity"/>
    <property type="evidence" value="ECO:0007669"/>
    <property type="project" value="UniProtKB-UniRule"/>
</dbReference>
<evidence type="ECO:0000256" key="2">
    <source>
        <dbReference type="ARBA" id="ARBA00022759"/>
    </source>
</evidence>
<evidence type="ECO:0000256" key="7">
    <source>
        <dbReference type="SAM" id="Coils"/>
    </source>
</evidence>
<dbReference type="InterPro" id="IPR036612">
    <property type="entry name" value="KH_dom_type_1_sf"/>
</dbReference>
<dbReference type="InterPro" id="IPR004087">
    <property type="entry name" value="KH_dom"/>
</dbReference>
<dbReference type="SMART" id="SM00471">
    <property type="entry name" value="HDc"/>
    <property type="match status" value="1"/>
</dbReference>
<reference evidence="9 10" key="1">
    <citation type="journal article" date="2016" name="Nat. Commun.">
        <title>Thousands of microbial genomes shed light on interconnected biogeochemical processes in an aquifer system.</title>
        <authorList>
            <person name="Anantharaman K."/>
            <person name="Brown C.T."/>
            <person name="Hug L.A."/>
            <person name="Sharon I."/>
            <person name="Castelle C.J."/>
            <person name="Probst A.J."/>
            <person name="Thomas B.C."/>
            <person name="Singh A."/>
            <person name="Wilkins M.J."/>
            <person name="Karaoz U."/>
            <person name="Brodie E.L."/>
            <person name="Williams K.H."/>
            <person name="Hubbard S.S."/>
            <person name="Banfield J.F."/>
        </authorList>
    </citation>
    <scope>NUCLEOTIDE SEQUENCE [LARGE SCALE GENOMIC DNA]</scope>
</reference>
<evidence type="ECO:0000256" key="5">
    <source>
        <dbReference type="HAMAP-Rule" id="MF_00335"/>
    </source>
</evidence>
<dbReference type="InterPro" id="IPR022711">
    <property type="entry name" value="RNase_Y_N"/>
</dbReference>
<dbReference type="AlphaFoldDB" id="A0A1F6FLM4"/>
<feature type="coiled-coil region" evidence="7">
    <location>
        <begin position="153"/>
        <end position="181"/>
    </location>
</feature>
<dbReference type="Pfam" id="PF12072">
    <property type="entry name" value="RNase_Y_N"/>
    <property type="match status" value="1"/>
</dbReference>
<dbReference type="EMBL" id="MFMW01000027">
    <property type="protein sequence ID" value="OGG86764.1"/>
    <property type="molecule type" value="Genomic_DNA"/>
</dbReference>
<evidence type="ECO:0000256" key="4">
    <source>
        <dbReference type="ARBA" id="ARBA00022884"/>
    </source>
</evidence>
<evidence type="ECO:0000313" key="9">
    <source>
        <dbReference type="EMBL" id="OGG86764.1"/>
    </source>
</evidence>